<evidence type="ECO:0000256" key="1">
    <source>
        <dbReference type="SAM" id="Phobius"/>
    </source>
</evidence>
<dbReference type="RefSeq" id="WP_171682177.1">
    <property type="nucleotide sequence ID" value="NZ_WHNZ01000012.1"/>
</dbReference>
<gene>
    <name evidence="2" type="ORF">GC097_04685</name>
</gene>
<keyword evidence="1" id="KW-1133">Transmembrane helix</keyword>
<organism evidence="2 3">
    <name type="scientific">Paenibacillus planticolens</name>
    <dbReference type="NCBI Taxonomy" id="2654976"/>
    <lineage>
        <taxon>Bacteria</taxon>
        <taxon>Bacillati</taxon>
        <taxon>Bacillota</taxon>
        <taxon>Bacilli</taxon>
        <taxon>Bacillales</taxon>
        <taxon>Paenibacillaceae</taxon>
        <taxon>Paenibacillus</taxon>
    </lineage>
</organism>
<dbReference type="EMBL" id="WHNZ01000012">
    <property type="protein sequence ID" value="NOU99322.1"/>
    <property type="molecule type" value="Genomic_DNA"/>
</dbReference>
<feature type="transmembrane region" description="Helical" evidence="1">
    <location>
        <begin position="6"/>
        <end position="31"/>
    </location>
</feature>
<dbReference type="Proteomes" id="UP000618579">
    <property type="component" value="Unassembled WGS sequence"/>
</dbReference>
<accession>A0ABX1ZI14</accession>
<evidence type="ECO:0000313" key="3">
    <source>
        <dbReference type="Proteomes" id="UP000618579"/>
    </source>
</evidence>
<evidence type="ECO:0000313" key="2">
    <source>
        <dbReference type="EMBL" id="NOU99322.1"/>
    </source>
</evidence>
<comment type="caution">
    <text evidence="2">The sequence shown here is derived from an EMBL/GenBank/DDBJ whole genome shotgun (WGS) entry which is preliminary data.</text>
</comment>
<keyword evidence="1" id="KW-0812">Transmembrane</keyword>
<proteinExistence type="predicted"/>
<keyword evidence="3" id="KW-1185">Reference proteome</keyword>
<reference evidence="2 3" key="1">
    <citation type="submission" date="2019-10" db="EMBL/GenBank/DDBJ databases">
        <title>Description of Paenibacillus pedi sp. nov.</title>
        <authorList>
            <person name="Carlier A."/>
            <person name="Qi S."/>
        </authorList>
    </citation>
    <scope>NUCLEOTIDE SEQUENCE [LARGE SCALE GENOMIC DNA]</scope>
    <source>
        <strain evidence="2 3">LMG 31457</strain>
    </source>
</reference>
<protein>
    <submittedName>
        <fullName evidence="2">Uncharacterized protein</fullName>
    </submittedName>
</protein>
<keyword evidence="1" id="KW-0472">Membrane</keyword>
<sequence>MNSIPYMTSIITASVAFTAAVVAQIISHWFTKKRENIKYNKEVYQKMYAPILFDLYVYLDVETVFRRSHDIKNGIDVSVIKEKILKHITDNLMYGTPQVISAFHNVRYFDYHEDWKGNMQRTSEIELFWCILDQLAGLNEKTKIFDSMNKKILLKYNFHFILWTIISSLRGEDAYKRLY</sequence>
<name>A0ABX1ZI14_9BACL</name>